<comment type="caution">
    <text evidence="1">The sequence shown here is derived from an EMBL/GenBank/DDBJ whole genome shotgun (WGS) entry which is preliminary data.</text>
</comment>
<accession>A0A2N3ICE0</accession>
<organism evidence="1 2">
    <name type="scientific">Raineya orbicola</name>
    <dbReference type="NCBI Taxonomy" id="2016530"/>
    <lineage>
        <taxon>Bacteria</taxon>
        <taxon>Pseudomonadati</taxon>
        <taxon>Bacteroidota</taxon>
        <taxon>Cytophagia</taxon>
        <taxon>Cytophagales</taxon>
        <taxon>Raineyaceae</taxon>
        <taxon>Raineya</taxon>
    </lineage>
</organism>
<protein>
    <submittedName>
        <fullName evidence="1">Uncharacterized protein</fullName>
    </submittedName>
</protein>
<sequence>MLWLNNQYANDYAQNNPSYWDNSYNDPNHNNNDYENVTDSSKSAYLSKLVEDVITGQRTFFECKIVNNDSDVLFDNFPDGRIDIADLQKAPDNAFLAGLLVHLIEERLAVPDGGYKEESKKKDYDVYSAAHNIALQKEGEVVAAMLGLSGVTTRKDTETITNIVGNTFDVGGATTTVKVQYIYGSVIYEFENIRKVITTMVVNPTTEKQELNYKVQNKGVINGLIIKK</sequence>
<gene>
    <name evidence="1" type="ORF">Rain11_1813</name>
</gene>
<evidence type="ECO:0000313" key="1">
    <source>
        <dbReference type="EMBL" id="PKQ68002.1"/>
    </source>
</evidence>
<dbReference type="AlphaFoldDB" id="A0A2N3ICE0"/>
<dbReference type="RefSeq" id="WP_101359084.1">
    <property type="nucleotide sequence ID" value="NZ_NKXO01000028.1"/>
</dbReference>
<keyword evidence="2" id="KW-1185">Reference proteome</keyword>
<reference evidence="1 2" key="1">
    <citation type="submission" date="2017-06" db="EMBL/GenBank/DDBJ databases">
        <title>Raineya orbicola gen. nov., sp. nov. a slightly thermophilic bacterium of the phylum Bacteroidetes and the description of Raineyaceae fam. nov.</title>
        <authorList>
            <person name="Albuquerque L."/>
            <person name="Polonia A.R.M."/>
            <person name="Barroso C."/>
            <person name="Froufe H.J.C."/>
            <person name="Lage O."/>
            <person name="Lobo-Da-Cunha A."/>
            <person name="Egas C."/>
            <person name="Da Costa M.S."/>
        </authorList>
    </citation>
    <scope>NUCLEOTIDE SEQUENCE [LARGE SCALE GENOMIC DNA]</scope>
    <source>
        <strain evidence="1 2">SPSPC-11</strain>
    </source>
</reference>
<dbReference type="EMBL" id="NKXO01000028">
    <property type="protein sequence ID" value="PKQ68002.1"/>
    <property type="molecule type" value="Genomic_DNA"/>
</dbReference>
<dbReference type="Proteomes" id="UP000233387">
    <property type="component" value="Unassembled WGS sequence"/>
</dbReference>
<proteinExistence type="predicted"/>
<name>A0A2N3ICE0_9BACT</name>
<evidence type="ECO:0000313" key="2">
    <source>
        <dbReference type="Proteomes" id="UP000233387"/>
    </source>
</evidence>